<proteinExistence type="predicted"/>
<organism evidence="1">
    <name type="scientific">Siphoviridae sp. ctpnN3</name>
    <dbReference type="NCBI Taxonomy" id="2825677"/>
    <lineage>
        <taxon>Viruses</taxon>
        <taxon>Duplodnaviria</taxon>
        <taxon>Heunggongvirae</taxon>
        <taxon>Uroviricota</taxon>
        <taxon>Caudoviricetes</taxon>
    </lineage>
</organism>
<evidence type="ECO:0000313" key="1">
    <source>
        <dbReference type="EMBL" id="DAE16886.1"/>
    </source>
</evidence>
<protein>
    <submittedName>
        <fullName evidence="1">FocB protein-alpha, helix-turn-helix, TRANSCRIPTION.4A</fullName>
    </submittedName>
</protein>
<accession>A0A8S5QC58</accession>
<reference evidence="1" key="1">
    <citation type="journal article" date="2021" name="Proc. Natl. Acad. Sci. U.S.A.">
        <title>A Catalog of Tens of Thousands of Viruses from Human Metagenomes Reveals Hidden Associations with Chronic Diseases.</title>
        <authorList>
            <person name="Tisza M.J."/>
            <person name="Buck C.B."/>
        </authorList>
    </citation>
    <scope>NUCLEOTIDE SEQUENCE</scope>
    <source>
        <strain evidence="1">CtpnN3</strain>
    </source>
</reference>
<sequence>MITDTAQDNISVHWLYNVKGYTFTQAARAINKTPSHVRRVVRGDRNHKPTVEALLALPDKELTDLRTDKKQGSKQ</sequence>
<name>A0A8S5QC58_9CAUD</name>
<dbReference type="EMBL" id="BK015632">
    <property type="protein sequence ID" value="DAE16886.1"/>
    <property type="molecule type" value="Genomic_DNA"/>
</dbReference>